<feature type="transmembrane region" description="Helical" evidence="2">
    <location>
        <begin position="9"/>
        <end position="29"/>
    </location>
</feature>
<reference evidence="3" key="1">
    <citation type="submission" date="2020-08" db="EMBL/GenBank/DDBJ databases">
        <title>Genome public.</title>
        <authorList>
            <person name="Liu C."/>
            <person name="Sun Q."/>
        </authorList>
    </citation>
    <scope>NUCLEOTIDE SEQUENCE</scope>
    <source>
        <strain evidence="3">BX12</strain>
    </source>
</reference>
<dbReference type="Proteomes" id="UP000602647">
    <property type="component" value="Unassembled WGS sequence"/>
</dbReference>
<evidence type="ECO:0000256" key="2">
    <source>
        <dbReference type="SAM" id="Phobius"/>
    </source>
</evidence>
<dbReference type="AlphaFoldDB" id="A0A923SRK8"/>
<keyword evidence="2" id="KW-1133">Transmembrane helix</keyword>
<keyword evidence="2" id="KW-0472">Membrane</keyword>
<gene>
    <name evidence="3" type="ORF">H9L42_06175</name>
</gene>
<dbReference type="EMBL" id="JACRYT010000004">
    <property type="protein sequence ID" value="MBC6679409.1"/>
    <property type="molecule type" value="Genomic_DNA"/>
</dbReference>
<comment type="caution">
    <text evidence="3">The sequence shown here is derived from an EMBL/GenBank/DDBJ whole genome shotgun (WGS) entry which is preliminary data.</text>
</comment>
<sequence length="87" mass="9809">MGDGIIAKFIYFWIFLIGGLFMARILGIADTASNMAVLSISMAFIYVGWNLLRAKGKKKAAQREAEKQAAMKNSRPKPNHNHKKKKR</sequence>
<keyword evidence="2" id="KW-0812">Transmembrane</keyword>
<accession>A0A923SRK8</accession>
<feature type="transmembrane region" description="Helical" evidence="2">
    <location>
        <begin position="35"/>
        <end position="52"/>
    </location>
</feature>
<evidence type="ECO:0000313" key="3">
    <source>
        <dbReference type="EMBL" id="MBC6679409.1"/>
    </source>
</evidence>
<evidence type="ECO:0000256" key="1">
    <source>
        <dbReference type="SAM" id="MobiDB-lite"/>
    </source>
</evidence>
<feature type="compositionally biased region" description="Basic residues" evidence="1">
    <location>
        <begin position="74"/>
        <end position="87"/>
    </location>
</feature>
<proteinExistence type="predicted"/>
<dbReference type="RefSeq" id="WP_187302515.1">
    <property type="nucleotide sequence ID" value="NZ_JACRYT010000004.1"/>
</dbReference>
<name>A0A923SRK8_9FIRM</name>
<evidence type="ECO:0000313" key="4">
    <source>
        <dbReference type="Proteomes" id="UP000602647"/>
    </source>
</evidence>
<keyword evidence="4" id="KW-1185">Reference proteome</keyword>
<organism evidence="3 4">
    <name type="scientific">Zhenpiania hominis</name>
    <dbReference type="NCBI Taxonomy" id="2763644"/>
    <lineage>
        <taxon>Bacteria</taxon>
        <taxon>Bacillati</taxon>
        <taxon>Bacillota</taxon>
        <taxon>Clostridia</taxon>
        <taxon>Peptostreptococcales</taxon>
        <taxon>Anaerovoracaceae</taxon>
        <taxon>Zhenpiania</taxon>
    </lineage>
</organism>
<feature type="region of interest" description="Disordered" evidence="1">
    <location>
        <begin position="60"/>
        <end position="87"/>
    </location>
</feature>
<protein>
    <submittedName>
        <fullName evidence="3">Uncharacterized protein</fullName>
    </submittedName>
</protein>